<dbReference type="OrthoDB" id="6576162at2759"/>
<proteinExistence type="predicted"/>
<dbReference type="AlphaFoldDB" id="A0A5E4NGJ8"/>
<reference evidence="1 2" key="1">
    <citation type="submission" date="2019-08" db="EMBL/GenBank/DDBJ databases">
        <authorList>
            <person name="Alioto T."/>
            <person name="Alioto T."/>
            <person name="Gomez Garrido J."/>
        </authorList>
    </citation>
    <scope>NUCLEOTIDE SEQUENCE [LARGE SCALE GENOMIC DNA]</scope>
</reference>
<dbReference type="Proteomes" id="UP000325440">
    <property type="component" value="Unassembled WGS sequence"/>
</dbReference>
<keyword evidence="2" id="KW-1185">Reference proteome</keyword>
<accession>A0A5E4NGJ8</accession>
<sequence length="135" mass="15659">MYKSTYQKDFIPSVQILDSDSTSRRIEPVYAVIPELDEDGLKQMYTPKIIFRALSDNKGIEPPLEYAKRDLDPLITDDRKRWISLYKDSYTLRAAANEKEETLEEWALKLKKKICNVPYAEDLVQQLSNQLSPGT</sequence>
<evidence type="ECO:0000313" key="1">
    <source>
        <dbReference type="EMBL" id="VVC44074.1"/>
    </source>
</evidence>
<organism evidence="1 2">
    <name type="scientific">Cinara cedri</name>
    <dbReference type="NCBI Taxonomy" id="506608"/>
    <lineage>
        <taxon>Eukaryota</taxon>
        <taxon>Metazoa</taxon>
        <taxon>Ecdysozoa</taxon>
        <taxon>Arthropoda</taxon>
        <taxon>Hexapoda</taxon>
        <taxon>Insecta</taxon>
        <taxon>Pterygota</taxon>
        <taxon>Neoptera</taxon>
        <taxon>Paraneoptera</taxon>
        <taxon>Hemiptera</taxon>
        <taxon>Sternorrhyncha</taxon>
        <taxon>Aphidomorpha</taxon>
        <taxon>Aphidoidea</taxon>
        <taxon>Aphididae</taxon>
        <taxon>Lachninae</taxon>
        <taxon>Cinara</taxon>
    </lineage>
</organism>
<protein>
    <submittedName>
        <fullName evidence="1">Uncharacterized protein</fullName>
    </submittedName>
</protein>
<evidence type="ECO:0000313" key="2">
    <source>
        <dbReference type="Proteomes" id="UP000325440"/>
    </source>
</evidence>
<name>A0A5E4NGJ8_9HEMI</name>
<dbReference type="EMBL" id="CABPRJ010002375">
    <property type="protein sequence ID" value="VVC44074.1"/>
    <property type="molecule type" value="Genomic_DNA"/>
</dbReference>
<gene>
    <name evidence="1" type="ORF">CINCED_3A004432</name>
</gene>